<dbReference type="Gene3D" id="1.20.58.1790">
    <property type="entry name" value="JHP933, helical tail domain"/>
    <property type="match status" value="1"/>
</dbReference>
<reference evidence="2 3" key="1">
    <citation type="journal article" date="2017" name="Front. Cell. Infect. Microbiol.">
        <title>Whole Genome Sequence and Phylogenetic Analysis Show Helicobacter pylori Strains from Latin America Have Followed a Unique Evolution Pathway.</title>
        <authorList>
            <person name="Munoz-Ramirez Z.Y."/>
            <person name="Mendez-Tenorio A."/>
            <person name="Kato I."/>
            <person name="Bravo M.M."/>
            <person name="Rizzato C."/>
            <person name="Thorell K."/>
            <person name="Torres R.C."/>
            <person name="Aviles-Jimenez F."/>
            <person name="Camorlinga M."/>
            <person name="Canzian F."/>
            <person name="Torres J."/>
        </authorList>
    </citation>
    <scope>NUCLEOTIDE SEQUENCE [LARGE SCALE GENOMIC DNA]</scope>
    <source>
        <strain evidence="2 3">CM22347</strain>
    </source>
</reference>
<dbReference type="Pfam" id="PF08843">
    <property type="entry name" value="AbiEii"/>
    <property type="match status" value="1"/>
</dbReference>
<proteinExistence type="predicted"/>
<accession>A0A0B2EQR5</accession>
<comment type="caution">
    <text evidence="2">The sequence shown here is derived from an EMBL/GenBank/DDBJ whole genome shotgun (WGS) entry which is preliminary data.</text>
</comment>
<name>A0A0B2EQR5_HELPX</name>
<dbReference type="EMBL" id="MUPM01000212">
    <property type="protein sequence ID" value="OOQ31716.1"/>
    <property type="molecule type" value="Genomic_DNA"/>
</dbReference>
<dbReference type="Proteomes" id="UP000319468">
    <property type="component" value="Unassembled WGS sequence"/>
</dbReference>
<dbReference type="AlphaFoldDB" id="A0A0B2EQR5"/>
<evidence type="ECO:0000313" key="3">
    <source>
        <dbReference type="Proteomes" id="UP000319468"/>
    </source>
</evidence>
<organism evidence="2 3">
    <name type="scientific">Helicobacter pylori</name>
    <name type="common">Campylobacter pylori</name>
    <dbReference type="NCBI Taxonomy" id="210"/>
    <lineage>
        <taxon>Bacteria</taxon>
        <taxon>Pseudomonadati</taxon>
        <taxon>Campylobacterota</taxon>
        <taxon>Epsilonproteobacteria</taxon>
        <taxon>Campylobacterales</taxon>
        <taxon>Helicobacteraceae</taxon>
        <taxon>Helicobacter</taxon>
    </lineage>
</organism>
<evidence type="ECO:0000313" key="2">
    <source>
        <dbReference type="EMBL" id="OOQ31716.1"/>
    </source>
</evidence>
<feature type="compositionally biased region" description="Low complexity" evidence="1">
    <location>
        <begin position="247"/>
        <end position="259"/>
    </location>
</feature>
<protein>
    <submittedName>
        <fullName evidence="2">Uncharacterized protein</fullName>
    </submittedName>
</protein>
<gene>
    <name evidence="2" type="ORF">B0X69_05465</name>
</gene>
<dbReference type="RefSeq" id="WP_000377503.1">
    <property type="nucleotide sequence ID" value="NZ_BSKS01000028.1"/>
</dbReference>
<feature type="region of interest" description="Disordered" evidence="1">
    <location>
        <begin position="244"/>
        <end position="267"/>
    </location>
</feature>
<evidence type="ECO:0000256" key="1">
    <source>
        <dbReference type="SAM" id="MobiDB-lite"/>
    </source>
</evidence>
<sequence length="267" mass="30735">MDSKKPHYRVSLSEQALNHEKLMRAIVKNLADTPMVLKGGTALYLGYGLNRFSEDLDFDCHKKINLLGRVKSAIPNGIILNDIHIKKDTDSVGRYMVRYATKDNKEEQTLKLEISYRDAPKESEVNVIEGMRIAKIERIIDNKLCACFDGEHTRTKARDLFDLHFLAKHYEEHFNLDLASRLKDFSKDPDKLVSDYLVDVKLDALLNQIMDLEETALELGVMAQLIHKKLEKQSHSLNALQEQQGYSNNDNSLDNSNENTYTPKRRR</sequence>
<dbReference type="Gene3D" id="3.10.450.620">
    <property type="entry name" value="JHP933, nucleotidyltransferase-like core domain"/>
    <property type="match status" value="1"/>
</dbReference>
<dbReference type="InterPro" id="IPR014942">
    <property type="entry name" value="AbiEii"/>
</dbReference>